<dbReference type="PANTHER" id="PTHR11603">
    <property type="entry name" value="AAA FAMILY ATPASE"/>
    <property type="match status" value="1"/>
</dbReference>
<gene>
    <name evidence="9" type="ORF">R5W23_006471</name>
</gene>
<dbReference type="SUPFAM" id="SSF88723">
    <property type="entry name" value="PIN domain-like"/>
    <property type="match status" value="1"/>
</dbReference>
<evidence type="ECO:0000256" key="6">
    <source>
        <dbReference type="SAM" id="MobiDB-lite"/>
    </source>
</evidence>
<evidence type="ECO:0000259" key="8">
    <source>
        <dbReference type="PROSITE" id="PS50926"/>
    </source>
</evidence>
<dbReference type="InterPro" id="IPR002716">
    <property type="entry name" value="PIN_dom"/>
</dbReference>
<keyword evidence="5" id="KW-0460">Magnesium</keyword>
<comment type="caution">
    <text evidence="9">The sequence shown here is derived from an EMBL/GenBank/DDBJ whole genome shotgun (WGS) entry which is preliminary data.</text>
</comment>
<dbReference type="PANTHER" id="PTHR11603:SF147">
    <property type="entry name" value="MEMBRANE PROTEIN"/>
    <property type="match status" value="1"/>
</dbReference>
<keyword evidence="4" id="KW-0378">Hydrolase</keyword>
<sequence length="391" mass="42117">MLLLLLRIAYAVLVVGMAALSSAFLVEEKNVPGAIVAPLAVLAVSGVVLLTDVRERQKQITTISAVYFGLLLGLLLGYLFSIALVPVLASTFGEGSPLILLGRVLLTVVCCYVTISTFLQTKDEFRFIIPYVEFSKQVKGGRPLVLDTSVIIDGRIADVCDTRLIDTRLIVPRFVLQELQAIADSSDKMKRNRGRRGLDVLKRLQGNQKVDLQMHDGNVPELRTGERIKVDERLVILAKALNARVVTNDFNLNKVAQLQGVDVINLNEIANALKTVAIPGEYMQVRVVKAGDQIGQGVGYLDDGTMVVIEQGRALIGQEIAIVVTSVLNTAAGRMIFGRPDQRLSGSHTPYPGGSTFPGSSNPGSSNPGSSNPGDSRIGPAPQEPPRGEQK</sequence>
<dbReference type="InterPro" id="IPR029060">
    <property type="entry name" value="PIN-like_dom_sf"/>
</dbReference>
<keyword evidence="7" id="KW-0472">Membrane</keyword>
<dbReference type="Pfam" id="PF01850">
    <property type="entry name" value="PIN"/>
    <property type="match status" value="1"/>
</dbReference>
<keyword evidence="2" id="KW-0808">Transferase</keyword>
<proteinExistence type="predicted"/>
<keyword evidence="3" id="KW-0540">Nuclease</keyword>
<dbReference type="EMBL" id="JAXBLV010000099">
    <property type="protein sequence ID" value="MDY3559252.1"/>
    <property type="molecule type" value="Genomic_DNA"/>
</dbReference>
<evidence type="ECO:0000256" key="3">
    <source>
        <dbReference type="ARBA" id="ARBA00022722"/>
    </source>
</evidence>
<name>A0ABU5EVC3_9BACT</name>
<dbReference type="RefSeq" id="WP_320686051.1">
    <property type="nucleotide sequence ID" value="NZ_JAXBLV010000099.1"/>
</dbReference>
<dbReference type="InterPro" id="IPR002792">
    <property type="entry name" value="TRAM_dom"/>
</dbReference>
<evidence type="ECO:0000256" key="2">
    <source>
        <dbReference type="ARBA" id="ARBA00022679"/>
    </source>
</evidence>
<feature type="region of interest" description="Disordered" evidence="6">
    <location>
        <begin position="339"/>
        <end position="391"/>
    </location>
</feature>
<dbReference type="CDD" id="cd09877">
    <property type="entry name" value="PIN_YacL-like"/>
    <property type="match status" value="1"/>
</dbReference>
<evidence type="ECO:0000313" key="10">
    <source>
        <dbReference type="Proteomes" id="UP001272242"/>
    </source>
</evidence>
<dbReference type="Gene3D" id="3.40.50.1010">
    <property type="entry name" value="5'-nuclease"/>
    <property type="match status" value="1"/>
</dbReference>
<evidence type="ECO:0000256" key="7">
    <source>
        <dbReference type="SAM" id="Phobius"/>
    </source>
</evidence>
<dbReference type="Proteomes" id="UP001272242">
    <property type="component" value="Unassembled WGS sequence"/>
</dbReference>
<comment type="cofactor">
    <cofactor evidence="1">
        <name>Mg(2+)</name>
        <dbReference type="ChEBI" id="CHEBI:18420"/>
    </cofactor>
</comment>
<feature type="transmembrane region" description="Helical" evidence="7">
    <location>
        <begin position="65"/>
        <end position="88"/>
    </location>
</feature>
<dbReference type="SMART" id="SM00670">
    <property type="entry name" value="PINc"/>
    <property type="match status" value="1"/>
</dbReference>
<dbReference type="PROSITE" id="PS50926">
    <property type="entry name" value="TRAM"/>
    <property type="match status" value="1"/>
</dbReference>
<feature type="transmembrane region" description="Helical" evidence="7">
    <location>
        <begin position="100"/>
        <end position="119"/>
    </location>
</feature>
<accession>A0ABU5EVC3</accession>
<protein>
    <submittedName>
        <fullName evidence="9">PIN domain-containing protein</fullName>
    </submittedName>
</protein>
<evidence type="ECO:0000256" key="4">
    <source>
        <dbReference type="ARBA" id="ARBA00022801"/>
    </source>
</evidence>
<keyword evidence="7" id="KW-0812">Transmembrane</keyword>
<evidence type="ECO:0000256" key="1">
    <source>
        <dbReference type="ARBA" id="ARBA00001946"/>
    </source>
</evidence>
<reference evidence="10" key="1">
    <citation type="journal article" date="2023" name="Mar. Drugs">
        <title>Gemmata algarum, a Novel Planctomycete Isolated from an Algal Mat, Displays Antimicrobial Activity.</title>
        <authorList>
            <person name="Kumar G."/>
            <person name="Kallscheuer N."/>
            <person name="Kashif M."/>
            <person name="Ahamad S."/>
            <person name="Jagadeeshwari U."/>
            <person name="Pannikurungottu S."/>
            <person name="Haufschild T."/>
            <person name="Kabuu M."/>
            <person name="Sasikala C."/>
            <person name="Jogler C."/>
            <person name="Ramana C."/>
        </authorList>
    </citation>
    <scope>NUCLEOTIDE SEQUENCE [LARGE SCALE GENOMIC DNA]</scope>
    <source>
        <strain evidence="10">JC673</strain>
    </source>
</reference>
<evidence type="ECO:0000256" key="5">
    <source>
        <dbReference type="ARBA" id="ARBA00022842"/>
    </source>
</evidence>
<keyword evidence="10" id="KW-1185">Reference proteome</keyword>
<keyword evidence="7" id="KW-1133">Transmembrane helix</keyword>
<feature type="compositionally biased region" description="Low complexity" evidence="6">
    <location>
        <begin position="352"/>
        <end position="376"/>
    </location>
</feature>
<dbReference type="InterPro" id="IPR052041">
    <property type="entry name" value="Nucleic_acid_metab_PIN/TRAM"/>
</dbReference>
<feature type="transmembrane region" description="Helical" evidence="7">
    <location>
        <begin position="33"/>
        <end position="53"/>
    </location>
</feature>
<evidence type="ECO:0000313" key="9">
    <source>
        <dbReference type="EMBL" id="MDY3559252.1"/>
    </source>
</evidence>
<feature type="domain" description="TRAM" evidence="8">
    <location>
        <begin position="276"/>
        <end position="337"/>
    </location>
</feature>
<organism evidence="9 10">
    <name type="scientific">Gemmata algarum</name>
    <dbReference type="NCBI Taxonomy" id="2975278"/>
    <lineage>
        <taxon>Bacteria</taxon>
        <taxon>Pseudomonadati</taxon>
        <taxon>Planctomycetota</taxon>
        <taxon>Planctomycetia</taxon>
        <taxon>Gemmatales</taxon>
        <taxon>Gemmataceae</taxon>
        <taxon>Gemmata</taxon>
    </lineage>
</organism>